<feature type="domain" description="CAAX prenyl protease 2/Lysostaphin resistance protein A-like" evidence="12">
    <location>
        <begin position="112"/>
        <end position="221"/>
    </location>
</feature>
<comment type="caution">
    <text evidence="13">The sequence shown here is derived from an EMBL/GenBank/DDBJ whole genome shotgun (WGS) entry which is preliminary data.</text>
</comment>
<keyword evidence="4 11" id="KW-0812">Transmembrane</keyword>
<feature type="transmembrane region" description="Helical" evidence="11">
    <location>
        <begin position="12"/>
        <end position="34"/>
    </location>
</feature>
<dbReference type="EMBL" id="JAAAUY010000703">
    <property type="protein sequence ID" value="KAF9327076.1"/>
    <property type="molecule type" value="Genomic_DNA"/>
</dbReference>
<dbReference type="GO" id="GO:0071586">
    <property type="term" value="P:CAAX-box protein processing"/>
    <property type="evidence" value="ECO:0007669"/>
    <property type="project" value="InterPro"/>
</dbReference>
<dbReference type="AlphaFoldDB" id="A0A9P5SGY8"/>
<comment type="catalytic activity">
    <reaction evidence="9">
        <text>Hydrolyzes the peptide bond -P2-(S-farnesyl or geranylgeranyl)C-P1'-P2'-P3'-COOH where P1' and P2' are amino acids with aliphatic sidechains and P3' is any C-terminal residue.</text>
        <dbReference type="EC" id="3.4.26.1"/>
    </reaction>
</comment>
<evidence type="ECO:0000256" key="9">
    <source>
        <dbReference type="ARBA" id="ARBA00047280"/>
    </source>
</evidence>
<evidence type="ECO:0000256" key="1">
    <source>
        <dbReference type="ARBA" id="ARBA00004477"/>
    </source>
</evidence>
<comment type="similarity">
    <text evidence="2">Belongs to the peptidase U48 family.</text>
</comment>
<evidence type="ECO:0000256" key="2">
    <source>
        <dbReference type="ARBA" id="ARBA00006897"/>
    </source>
</evidence>
<evidence type="ECO:0000259" key="12">
    <source>
        <dbReference type="Pfam" id="PF02517"/>
    </source>
</evidence>
<keyword evidence="3" id="KW-0645">Protease</keyword>
<evidence type="ECO:0000256" key="7">
    <source>
        <dbReference type="ARBA" id="ARBA00022989"/>
    </source>
</evidence>
<dbReference type="Proteomes" id="UP000696485">
    <property type="component" value="Unassembled WGS sequence"/>
</dbReference>
<protein>
    <recommendedName>
        <fullName evidence="10">intramembrane prenyl-peptidase Rce1</fullName>
        <ecNumber evidence="10">3.4.26.1</ecNumber>
    </recommendedName>
</protein>
<dbReference type="EC" id="3.4.26.1" evidence="10"/>
<keyword evidence="6" id="KW-0256">Endoplasmic reticulum</keyword>
<dbReference type="InterPro" id="IPR003675">
    <property type="entry name" value="Rce1/LyrA-like_dom"/>
</dbReference>
<evidence type="ECO:0000256" key="5">
    <source>
        <dbReference type="ARBA" id="ARBA00022801"/>
    </source>
</evidence>
<dbReference type="InterPro" id="IPR039731">
    <property type="entry name" value="Rce1"/>
</dbReference>
<comment type="subcellular location">
    <subcellularLocation>
        <location evidence="1">Endoplasmic reticulum membrane</location>
        <topology evidence="1">Multi-pass membrane protein</topology>
    </subcellularLocation>
</comment>
<keyword evidence="5" id="KW-0378">Hydrolase</keyword>
<evidence type="ECO:0000256" key="8">
    <source>
        <dbReference type="ARBA" id="ARBA00023136"/>
    </source>
</evidence>
<dbReference type="Pfam" id="PF02517">
    <property type="entry name" value="Rce1-like"/>
    <property type="match status" value="1"/>
</dbReference>
<proteinExistence type="inferred from homology"/>
<name>A0A9P5SGY8_9FUNG</name>
<evidence type="ECO:0000256" key="6">
    <source>
        <dbReference type="ARBA" id="ARBA00022824"/>
    </source>
</evidence>
<feature type="transmembrane region" description="Helical" evidence="11">
    <location>
        <begin position="176"/>
        <end position="202"/>
    </location>
</feature>
<organism evidence="13 14">
    <name type="scientific">Podila minutissima</name>
    <dbReference type="NCBI Taxonomy" id="64525"/>
    <lineage>
        <taxon>Eukaryota</taxon>
        <taxon>Fungi</taxon>
        <taxon>Fungi incertae sedis</taxon>
        <taxon>Mucoromycota</taxon>
        <taxon>Mortierellomycotina</taxon>
        <taxon>Mortierellomycetes</taxon>
        <taxon>Mortierellales</taxon>
        <taxon>Mortierellaceae</taxon>
        <taxon>Podila</taxon>
    </lineage>
</organism>
<sequence length="278" mass="31431">MDRDHPLVIQQRFKGILLTSILAILYLWCTFAYTGVIPTDLPLVTRLHYFLALLGLSVPGNILKLVNHTVIPLALVAILFMSPLLMMYLNNELPFQPQFSWEQNKQFLFFEWIGIRNYIVGPIAEEFIFRACMVSITAFSGASLRAMVFGLPLVFGIAHIHHGYEFFVKKGRTRQALMNAALVTVAQLVYTTLFGWFATFLFLRTSSLIAPCLCHSFCNIMGLPDVGSIVHYGSWKKWLYLALIGGMMLFGLLMRTLTQPSLYGDSDTSAYWPLTVGK</sequence>
<dbReference type="GO" id="GO:0005789">
    <property type="term" value="C:endoplasmic reticulum membrane"/>
    <property type="evidence" value="ECO:0007669"/>
    <property type="project" value="UniProtKB-SubCell"/>
</dbReference>
<evidence type="ECO:0000256" key="4">
    <source>
        <dbReference type="ARBA" id="ARBA00022692"/>
    </source>
</evidence>
<evidence type="ECO:0000313" key="14">
    <source>
        <dbReference type="Proteomes" id="UP000696485"/>
    </source>
</evidence>
<evidence type="ECO:0000313" key="13">
    <source>
        <dbReference type="EMBL" id="KAF9327076.1"/>
    </source>
</evidence>
<keyword evidence="8 11" id="KW-0472">Membrane</keyword>
<keyword evidence="14" id="KW-1185">Reference proteome</keyword>
<keyword evidence="7 11" id="KW-1133">Transmembrane helix</keyword>
<dbReference type="PANTHER" id="PTHR13046">
    <property type="entry name" value="PROTEASE U48 CAAX PRENYL PROTEASE RCE1"/>
    <property type="match status" value="1"/>
</dbReference>
<dbReference type="PANTHER" id="PTHR13046:SF0">
    <property type="entry name" value="CAAX PRENYL PROTEASE 2"/>
    <property type="match status" value="1"/>
</dbReference>
<feature type="transmembrane region" description="Helical" evidence="11">
    <location>
        <begin position="70"/>
        <end position="89"/>
    </location>
</feature>
<evidence type="ECO:0000256" key="3">
    <source>
        <dbReference type="ARBA" id="ARBA00022670"/>
    </source>
</evidence>
<feature type="transmembrane region" description="Helical" evidence="11">
    <location>
        <begin position="46"/>
        <end position="63"/>
    </location>
</feature>
<evidence type="ECO:0000256" key="11">
    <source>
        <dbReference type="SAM" id="Phobius"/>
    </source>
</evidence>
<gene>
    <name evidence="13" type="ORF">BG006_009583</name>
</gene>
<accession>A0A9P5SGY8</accession>
<evidence type="ECO:0000256" key="10">
    <source>
        <dbReference type="ARBA" id="ARBA00049729"/>
    </source>
</evidence>
<feature type="transmembrane region" description="Helical" evidence="11">
    <location>
        <begin position="238"/>
        <end position="257"/>
    </location>
</feature>
<dbReference type="GO" id="GO:0004222">
    <property type="term" value="F:metalloendopeptidase activity"/>
    <property type="evidence" value="ECO:0007669"/>
    <property type="project" value="InterPro"/>
</dbReference>
<reference evidence="13" key="1">
    <citation type="journal article" date="2020" name="Fungal Divers.">
        <title>Resolving the Mortierellaceae phylogeny through synthesis of multi-gene phylogenetics and phylogenomics.</title>
        <authorList>
            <person name="Vandepol N."/>
            <person name="Liber J."/>
            <person name="Desiro A."/>
            <person name="Na H."/>
            <person name="Kennedy M."/>
            <person name="Barry K."/>
            <person name="Grigoriev I.V."/>
            <person name="Miller A.N."/>
            <person name="O'Donnell K."/>
            <person name="Stajich J.E."/>
            <person name="Bonito G."/>
        </authorList>
    </citation>
    <scope>NUCLEOTIDE SEQUENCE</scope>
    <source>
        <strain evidence="13">NVP1</strain>
    </source>
</reference>